<proteinExistence type="predicted"/>
<evidence type="ECO:0000256" key="1">
    <source>
        <dbReference type="SAM" id="MobiDB-lite"/>
    </source>
</evidence>
<evidence type="ECO:0000256" key="2">
    <source>
        <dbReference type="SAM" id="SignalP"/>
    </source>
</evidence>
<reference evidence="3 4" key="1">
    <citation type="journal article" date="2019" name="Int. J. Syst. Evol. Microbiol.">
        <title>The Global Catalogue of Microorganisms (GCM) 10K type strain sequencing project: providing services to taxonomists for standard genome sequencing and annotation.</title>
        <authorList>
            <consortium name="The Broad Institute Genomics Platform"/>
            <consortium name="The Broad Institute Genome Sequencing Center for Infectious Disease"/>
            <person name="Wu L."/>
            <person name="Ma J."/>
        </authorList>
    </citation>
    <scope>NUCLEOTIDE SEQUENCE [LARGE SCALE GENOMIC DNA]</scope>
    <source>
        <strain evidence="3 4">JCM 12398</strain>
    </source>
</reference>
<protein>
    <recommendedName>
        <fullName evidence="5">PknH-like extracellular domain-containing protein</fullName>
    </recommendedName>
</protein>
<sequence length="284" mass="27169">MRQAPRPLTVAAALLAGAALVGCGVTAEPPVTVVSPPEPLASQGPAPAAEPAVARPLAPPRAVPEPPAPTAHYALPEAADAPTPSPTSSPSPTPSAPSTSPSPAPTRLVALLPAASALAPLSWSDGAQVRSARWTEVAAAATVARGNALPHVAAARWAGGACASAADAVDGRAIDAAIVSLAADPASGSPIDLVLVRYPSASAAGAAVAAVQALGAACEGVGTPDGTLGSATPLLSATAVLTGDAATLRADVTGEGAMLIAVVHEGAPPEAIAALVAAQLAKLG</sequence>
<evidence type="ECO:0008006" key="5">
    <source>
        <dbReference type="Google" id="ProtNLM"/>
    </source>
</evidence>
<feature type="compositionally biased region" description="Pro residues" evidence="1">
    <location>
        <begin position="83"/>
        <end position="104"/>
    </location>
</feature>
<dbReference type="Proteomes" id="UP001501266">
    <property type="component" value="Unassembled WGS sequence"/>
</dbReference>
<evidence type="ECO:0000313" key="3">
    <source>
        <dbReference type="EMBL" id="GAA1419615.1"/>
    </source>
</evidence>
<comment type="caution">
    <text evidence="3">The sequence shown here is derived from an EMBL/GenBank/DDBJ whole genome shotgun (WGS) entry which is preliminary data.</text>
</comment>
<keyword evidence="2" id="KW-0732">Signal</keyword>
<accession>A0ABN1YRQ1</accession>
<gene>
    <name evidence="3" type="ORF">GCM10009640_07650</name>
</gene>
<feature type="compositionally biased region" description="Pro residues" evidence="1">
    <location>
        <begin position="57"/>
        <end position="69"/>
    </location>
</feature>
<dbReference type="EMBL" id="BAAAKK010000001">
    <property type="protein sequence ID" value="GAA1419615.1"/>
    <property type="molecule type" value="Genomic_DNA"/>
</dbReference>
<feature type="chain" id="PRO_5046495210" description="PknH-like extracellular domain-containing protein" evidence="2">
    <location>
        <begin position="28"/>
        <end position="284"/>
    </location>
</feature>
<dbReference type="PROSITE" id="PS51257">
    <property type="entry name" value="PROKAR_LIPOPROTEIN"/>
    <property type="match status" value="1"/>
</dbReference>
<organism evidence="3 4">
    <name type="scientific">Agrococcus citreus</name>
    <dbReference type="NCBI Taxonomy" id="84643"/>
    <lineage>
        <taxon>Bacteria</taxon>
        <taxon>Bacillati</taxon>
        <taxon>Actinomycetota</taxon>
        <taxon>Actinomycetes</taxon>
        <taxon>Micrococcales</taxon>
        <taxon>Microbacteriaceae</taxon>
        <taxon>Agrococcus</taxon>
    </lineage>
</organism>
<evidence type="ECO:0000313" key="4">
    <source>
        <dbReference type="Proteomes" id="UP001501266"/>
    </source>
</evidence>
<feature type="signal peptide" evidence="2">
    <location>
        <begin position="1"/>
        <end position="27"/>
    </location>
</feature>
<dbReference type="RefSeq" id="WP_343917482.1">
    <property type="nucleotide sequence ID" value="NZ_BAAAKK010000001.1"/>
</dbReference>
<feature type="region of interest" description="Disordered" evidence="1">
    <location>
        <begin position="28"/>
        <end position="106"/>
    </location>
</feature>
<feature type="compositionally biased region" description="Low complexity" evidence="1">
    <location>
        <begin position="45"/>
        <end position="56"/>
    </location>
</feature>
<name>A0ABN1YRQ1_9MICO</name>
<keyword evidence="4" id="KW-1185">Reference proteome</keyword>